<name>A0A8K0V9S2_9RHOB</name>
<dbReference type="EMBL" id="JAESVN010000002">
    <property type="protein sequence ID" value="MBL4917001.1"/>
    <property type="molecule type" value="Genomic_DNA"/>
</dbReference>
<reference evidence="2" key="1">
    <citation type="submission" date="2021-01" db="EMBL/GenBank/DDBJ databases">
        <title>Tabrizicola alba sp. nov. a motile alkaliphilic bacterium isolated from a soda lake.</title>
        <authorList>
            <person name="Szuroczki S."/>
            <person name="Abbaszade G."/>
            <person name="Schumann P."/>
            <person name="Toth E."/>
        </authorList>
    </citation>
    <scope>NUCLEOTIDE SEQUENCE</scope>
    <source>
        <strain evidence="2">DMG-N-6</strain>
    </source>
</reference>
<dbReference type="RefSeq" id="WP_202687794.1">
    <property type="nucleotide sequence ID" value="NZ_JAESVN010000002.1"/>
</dbReference>
<protein>
    <submittedName>
        <fullName evidence="2">Uncharacterized protein</fullName>
    </submittedName>
</protein>
<evidence type="ECO:0000256" key="1">
    <source>
        <dbReference type="SAM" id="Phobius"/>
    </source>
</evidence>
<keyword evidence="3" id="KW-1185">Reference proteome</keyword>
<comment type="caution">
    <text evidence="2">The sequence shown here is derived from an EMBL/GenBank/DDBJ whole genome shotgun (WGS) entry which is preliminary data.</text>
</comment>
<dbReference type="Proteomes" id="UP000648908">
    <property type="component" value="Unassembled WGS sequence"/>
</dbReference>
<proteinExistence type="predicted"/>
<keyword evidence="1" id="KW-0812">Transmembrane</keyword>
<gene>
    <name evidence="2" type="ORF">JL811_07165</name>
</gene>
<sequence length="102" mass="10738">MGWLFRVLAGPMLWAILFAAVYALHGIGCARGWPAIATPLGNLHLVAMALLWLTGLALHVLILLRLPQGTARAEHLPRLGAGIGLVATLLTLSPVILISTCG</sequence>
<dbReference type="AlphaFoldDB" id="A0A8K0V9S2"/>
<feature type="transmembrane region" description="Helical" evidence="1">
    <location>
        <begin position="42"/>
        <end position="64"/>
    </location>
</feature>
<feature type="transmembrane region" description="Helical" evidence="1">
    <location>
        <begin position="76"/>
        <end position="98"/>
    </location>
</feature>
<organism evidence="2 3">
    <name type="scientific">Szabonella alba</name>
    <dbReference type="NCBI Taxonomy" id="2804194"/>
    <lineage>
        <taxon>Bacteria</taxon>
        <taxon>Pseudomonadati</taxon>
        <taxon>Pseudomonadota</taxon>
        <taxon>Alphaproteobacteria</taxon>
        <taxon>Rhodobacterales</taxon>
        <taxon>Paracoccaceae</taxon>
        <taxon>Szabonella</taxon>
    </lineage>
</organism>
<evidence type="ECO:0000313" key="3">
    <source>
        <dbReference type="Proteomes" id="UP000648908"/>
    </source>
</evidence>
<keyword evidence="1" id="KW-0472">Membrane</keyword>
<keyword evidence="1" id="KW-1133">Transmembrane helix</keyword>
<evidence type="ECO:0000313" key="2">
    <source>
        <dbReference type="EMBL" id="MBL4917001.1"/>
    </source>
</evidence>
<accession>A0A8K0V9S2</accession>